<comment type="function">
    <text evidence="8">Catalyzes the complex heterocyclic radical-mediated conversion of 6-carboxy-5,6,7,8-tetrahydropterin (CPH4) to 7-carboxy-7-deazaguanine (CDG), a step common to the biosynthetic pathways of all 7-deazapurine-containing compounds.</text>
</comment>
<dbReference type="EMBL" id="QICA01000008">
    <property type="protein sequence ID" value="RNL38186.1"/>
    <property type="molecule type" value="Genomic_DNA"/>
</dbReference>
<keyword evidence="7 8" id="KW-0456">Lyase</keyword>
<feature type="binding site" evidence="8">
    <location>
        <position position="66"/>
    </location>
    <ligand>
        <name>Mg(2+)</name>
        <dbReference type="ChEBI" id="CHEBI:18420"/>
    </ligand>
</feature>
<feature type="binding site" evidence="8">
    <location>
        <position position="57"/>
    </location>
    <ligand>
        <name>[4Fe-4S] cluster</name>
        <dbReference type="ChEBI" id="CHEBI:49883"/>
        <note>4Fe-4S-S-AdoMet</note>
    </ligand>
</feature>
<evidence type="ECO:0000313" key="11">
    <source>
        <dbReference type="Proteomes" id="UP000278327"/>
    </source>
</evidence>
<comment type="cofactor">
    <cofactor evidence="8">
        <name>Mg(2+)</name>
        <dbReference type="ChEBI" id="CHEBI:18420"/>
    </cofactor>
</comment>
<name>A0A3N0AV20_9ACTN</name>
<dbReference type="GO" id="GO:1904047">
    <property type="term" value="F:S-adenosyl-L-methionine binding"/>
    <property type="evidence" value="ECO:0007669"/>
    <property type="project" value="UniProtKB-UniRule"/>
</dbReference>
<feature type="binding site" evidence="8">
    <location>
        <position position="61"/>
    </location>
    <ligand>
        <name>[4Fe-4S] cluster</name>
        <dbReference type="ChEBI" id="CHEBI:49883"/>
        <note>4Fe-4S-S-AdoMet</note>
    </ligand>
</feature>
<feature type="binding site" evidence="8">
    <location>
        <position position="101"/>
    </location>
    <ligand>
        <name>S-adenosyl-L-methionine</name>
        <dbReference type="ChEBI" id="CHEBI:59789"/>
    </ligand>
</feature>
<sequence>MVPDEENDGLLDAERHQARHTIAPRAQLFPVAEKFVSVNGEGLAAGRPAAFIRFAGCNMWCTYCDTRWANHPLVEVEGWSVPQLLAWVAETGVSAVTLTGGEPLLQPYLPDLAQALLTVDDPRPLRVEIETNGSRDLAPMAHLRDACTEAGLPGSLHFTVDWKTPTAGEAVSAAMMRENYALLDARDAVKFVVGTEDDLAFMERCADEAGLWDRCQVLVSPVWGAIEPAEIAAYLIEHGLDRARLQLQLHKIIWPDETRGV</sequence>
<comment type="caution">
    <text evidence="8">Lacks conserved residue(s) required for the propagation of feature annotation.</text>
</comment>
<evidence type="ECO:0000313" key="10">
    <source>
        <dbReference type="EMBL" id="RNL38186.1"/>
    </source>
</evidence>
<keyword evidence="3 8" id="KW-0479">Metal-binding</keyword>
<keyword evidence="6 8" id="KW-0411">Iron-sulfur</keyword>
<proteinExistence type="inferred from homology"/>
<protein>
    <recommendedName>
        <fullName evidence="8">7-carboxy-7-deazaguanine synthase</fullName>
        <shortName evidence="8">CDG synthase</shortName>
        <ecNumber evidence="8">4.3.99.3</ecNumber>
    </recommendedName>
    <alternativeName>
        <fullName evidence="8">Queuosine biosynthesis protein QueE</fullName>
    </alternativeName>
</protein>
<dbReference type="EC" id="4.3.99.3" evidence="8"/>
<comment type="similarity">
    <text evidence="8">Belongs to the radical SAM superfamily. 7-carboxy-7-deazaguanine synthase family.</text>
</comment>
<keyword evidence="5 8" id="KW-0408">Iron</keyword>
<dbReference type="GO" id="GO:0016840">
    <property type="term" value="F:carbon-nitrogen lyase activity"/>
    <property type="evidence" value="ECO:0007669"/>
    <property type="project" value="UniProtKB-UniRule"/>
</dbReference>
<evidence type="ECO:0000256" key="4">
    <source>
        <dbReference type="ARBA" id="ARBA00022842"/>
    </source>
</evidence>
<evidence type="ECO:0000256" key="2">
    <source>
        <dbReference type="ARBA" id="ARBA00022691"/>
    </source>
</evidence>
<dbReference type="CDD" id="cd01335">
    <property type="entry name" value="Radical_SAM"/>
    <property type="match status" value="1"/>
</dbReference>
<comment type="subunit">
    <text evidence="8">Homodimer.</text>
</comment>
<dbReference type="Gene3D" id="3.20.20.70">
    <property type="entry name" value="Aldolase class I"/>
    <property type="match status" value="1"/>
</dbReference>
<dbReference type="SFLD" id="SFLDS00029">
    <property type="entry name" value="Radical_SAM"/>
    <property type="match status" value="1"/>
</dbReference>
<comment type="cofactor">
    <cofactor evidence="8">
        <name>S-adenosyl-L-methionine</name>
        <dbReference type="ChEBI" id="CHEBI:59789"/>
    </cofactor>
    <text evidence="8">Binds 1 S-adenosyl-L-methionine per subunit.</text>
</comment>
<organism evidence="10 11">
    <name type="scientific">Adlercreutzia equolifaciens subsp. celatus DSM 18785</name>
    <dbReference type="NCBI Taxonomy" id="1121021"/>
    <lineage>
        <taxon>Bacteria</taxon>
        <taxon>Bacillati</taxon>
        <taxon>Actinomycetota</taxon>
        <taxon>Coriobacteriia</taxon>
        <taxon>Eggerthellales</taxon>
        <taxon>Eggerthellaceae</taxon>
        <taxon>Adlercreutzia</taxon>
    </lineage>
</organism>
<dbReference type="InterPro" id="IPR058240">
    <property type="entry name" value="rSAM_sf"/>
</dbReference>
<accession>A0A3N0AV20</accession>
<dbReference type="SUPFAM" id="SSF102114">
    <property type="entry name" value="Radical SAM enzymes"/>
    <property type="match status" value="1"/>
</dbReference>
<feature type="binding site" evidence="8">
    <location>
        <position position="64"/>
    </location>
    <ligand>
        <name>[4Fe-4S] cluster</name>
        <dbReference type="ChEBI" id="CHEBI:49883"/>
        <note>4Fe-4S-S-AdoMet</note>
    </ligand>
</feature>
<dbReference type="Proteomes" id="UP000278327">
    <property type="component" value="Unassembled WGS sequence"/>
</dbReference>
<dbReference type="PIRSF" id="PIRSF000370">
    <property type="entry name" value="QueE"/>
    <property type="match status" value="1"/>
</dbReference>
<feature type="binding site" evidence="8">
    <location>
        <begin position="38"/>
        <end position="40"/>
    </location>
    <ligand>
        <name>substrate</name>
    </ligand>
</feature>
<comment type="caution">
    <text evidence="10">The sequence shown here is derived from an EMBL/GenBank/DDBJ whole genome shotgun (WGS) entry which is preliminary data.</text>
</comment>
<dbReference type="RefSeq" id="WP_117284929.1">
    <property type="nucleotide sequence ID" value="NZ_JAMTCE010000007.1"/>
</dbReference>
<comment type="pathway">
    <text evidence="8">Purine metabolism; 7-cyano-7-deazaguanine biosynthesis.</text>
</comment>
<dbReference type="InterPro" id="IPR013785">
    <property type="entry name" value="Aldolase_TIM"/>
</dbReference>
<dbReference type="Pfam" id="PF04055">
    <property type="entry name" value="Radical_SAM"/>
    <property type="match status" value="1"/>
</dbReference>
<feature type="binding site" evidence="8">
    <location>
        <begin position="63"/>
        <end position="65"/>
    </location>
    <ligand>
        <name>S-adenosyl-L-methionine</name>
        <dbReference type="ChEBI" id="CHEBI:59789"/>
    </ligand>
</feature>
<dbReference type="PROSITE" id="PS51918">
    <property type="entry name" value="RADICAL_SAM"/>
    <property type="match status" value="1"/>
</dbReference>
<evidence type="ECO:0000256" key="8">
    <source>
        <dbReference type="HAMAP-Rule" id="MF_00917"/>
    </source>
</evidence>
<evidence type="ECO:0000256" key="7">
    <source>
        <dbReference type="ARBA" id="ARBA00023239"/>
    </source>
</evidence>
<dbReference type="UniPathway" id="UPA00391"/>
<dbReference type="PANTHER" id="PTHR42836:SF1">
    <property type="entry name" value="7-CARBOXY-7-DEAZAGUANINE SYNTHASE"/>
    <property type="match status" value="1"/>
</dbReference>
<keyword evidence="11" id="KW-1185">Reference proteome</keyword>
<dbReference type="GO" id="GO:0051539">
    <property type="term" value="F:4 iron, 4 sulfur cluster binding"/>
    <property type="evidence" value="ECO:0007669"/>
    <property type="project" value="UniProtKB-UniRule"/>
</dbReference>
<dbReference type="InterPro" id="IPR024924">
    <property type="entry name" value="7-CO-7-deazaguanine_synth-like"/>
</dbReference>
<dbReference type="GO" id="GO:0008616">
    <property type="term" value="P:tRNA queuosine(34) biosynthetic process"/>
    <property type="evidence" value="ECO:0007669"/>
    <property type="project" value="UniProtKB-UniRule"/>
</dbReference>
<dbReference type="HAMAP" id="MF_00917">
    <property type="entry name" value="QueE"/>
    <property type="match status" value="1"/>
</dbReference>
<gene>
    <name evidence="8" type="primary">queE</name>
    <name evidence="10" type="ORF">DMP10_06100</name>
</gene>
<comment type="cofactor">
    <cofactor evidence="8">
        <name>[4Fe-4S] cluster</name>
        <dbReference type="ChEBI" id="CHEBI:49883"/>
    </cofactor>
    <text evidence="8">Binds 1 [4Fe-4S] cluster. The cluster is coordinated with 3 cysteines and an exchangeable S-adenosyl-L-methionine.</text>
</comment>
<dbReference type="GO" id="GO:0000287">
    <property type="term" value="F:magnesium ion binding"/>
    <property type="evidence" value="ECO:0007669"/>
    <property type="project" value="UniProtKB-UniRule"/>
</dbReference>
<feature type="domain" description="Radical SAM core" evidence="9">
    <location>
        <begin position="44"/>
        <end position="261"/>
    </location>
</feature>
<evidence type="ECO:0000256" key="6">
    <source>
        <dbReference type="ARBA" id="ARBA00023014"/>
    </source>
</evidence>
<evidence type="ECO:0000256" key="1">
    <source>
        <dbReference type="ARBA" id="ARBA00022485"/>
    </source>
</evidence>
<evidence type="ECO:0000256" key="3">
    <source>
        <dbReference type="ARBA" id="ARBA00022723"/>
    </source>
</evidence>
<dbReference type="PANTHER" id="PTHR42836">
    <property type="entry name" value="7-CARBOXY-7-DEAZAGUANINE SYNTHASE"/>
    <property type="match status" value="1"/>
</dbReference>
<evidence type="ECO:0000259" key="9">
    <source>
        <dbReference type="PROSITE" id="PS51918"/>
    </source>
</evidence>
<dbReference type="AlphaFoldDB" id="A0A3N0AV20"/>
<keyword evidence="4 8" id="KW-0460">Magnesium</keyword>
<keyword evidence="1 8" id="KW-0004">4Fe-4S</keyword>
<keyword evidence="8" id="KW-0671">Queuosine biosynthesis</keyword>
<feature type="binding site" evidence="8">
    <location>
        <position position="53"/>
    </location>
    <ligand>
        <name>substrate</name>
    </ligand>
</feature>
<comment type="catalytic activity">
    <reaction evidence="8">
        <text>6-carboxy-5,6,7,8-tetrahydropterin + H(+) = 7-carboxy-7-carbaguanine + NH4(+)</text>
        <dbReference type="Rhea" id="RHEA:27974"/>
        <dbReference type="ChEBI" id="CHEBI:15378"/>
        <dbReference type="ChEBI" id="CHEBI:28938"/>
        <dbReference type="ChEBI" id="CHEBI:61032"/>
        <dbReference type="ChEBI" id="CHEBI:61036"/>
        <dbReference type="EC" id="4.3.99.3"/>
    </reaction>
</comment>
<keyword evidence="2 8" id="KW-0949">S-adenosyl-L-methionine</keyword>
<feature type="binding site" evidence="8">
    <location>
        <position position="99"/>
    </location>
    <ligand>
        <name>substrate</name>
    </ligand>
</feature>
<reference evidence="10 11" key="1">
    <citation type="journal article" date="2019" name="Microbiol. Resour. Announc.">
        <title>Draft Genome Sequences of Type Strains of Gordonibacter faecihominis, Paraeggerthella hongkongensis, Parvibacter caecicola,Slackia equolifaciens, Slackia faecicanis, and Slackia isoflavoniconvertens.</title>
        <authorList>
            <person name="Danylec N."/>
            <person name="Stoll D.A."/>
            <person name="Dotsch A."/>
            <person name="Huch M."/>
        </authorList>
    </citation>
    <scope>NUCLEOTIDE SEQUENCE [LARGE SCALE GENOMIC DNA]</scope>
    <source>
        <strain evidence="10 11">DSM 18785</strain>
    </source>
</reference>
<evidence type="ECO:0000256" key="5">
    <source>
        <dbReference type="ARBA" id="ARBA00023004"/>
    </source>
</evidence>
<dbReference type="InterPro" id="IPR007197">
    <property type="entry name" value="rSAM"/>
</dbReference>